<sequence>MTAPVLSRRALNRATLARQLLLERVDRPVADVVEHLGGLQAQTTHTWYAGLWCRLEPFDPEAAGQLLTDRALVRIGLQRSTIHLVTAHDARWIRPLLDPVLARTLSSFARHLDGLDQPAVAAAAGAILEAEPLQWAALGRRLQEDWPGRDGNALAQVARARLPLVQLPPRGVWGRSGQARHTTLEAWLGGSTAPRAGTVADLFLRYLAAFGPASAKDAQAWCGLTRMQAVADGLRDRLVTFTAEDGRELFDLPDAPRPEPGVPAPVRLLYDYDNLLLGHADRSRFHGTVPPGAAFAGVPPDTAPGAVLVDGVIRGSWLPHRDRTAAGLTVRTAGITPTEATAVEAEAGALLRFLAPEADPGNVRLVPV</sequence>
<gene>
    <name evidence="1" type="ORF">DSM112329_04484</name>
</gene>
<dbReference type="RefSeq" id="WP_354698787.1">
    <property type="nucleotide sequence ID" value="NZ_CP114014.1"/>
</dbReference>
<accession>A0AAU7B1V3</accession>
<proteinExistence type="predicted"/>
<dbReference type="EMBL" id="CP114014">
    <property type="protein sequence ID" value="XAY07597.1"/>
    <property type="molecule type" value="Genomic_DNA"/>
</dbReference>
<name>A0AAU7B1V3_9ACTN</name>
<dbReference type="Pfam" id="PF06224">
    <property type="entry name" value="AlkZ-like"/>
    <property type="match status" value="1"/>
</dbReference>
<evidence type="ECO:0008006" key="2">
    <source>
        <dbReference type="Google" id="ProtNLM"/>
    </source>
</evidence>
<dbReference type="KEGG" id="parq:DSM112329_04484"/>
<organism evidence="1">
    <name type="scientific">Paraconexibacter sp. AEG42_29</name>
    <dbReference type="NCBI Taxonomy" id="2997339"/>
    <lineage>
        <taxon>Bacteria</taxon>
        <taxon>Bacillati</taxon>
        <taxon>Actinomycetota</taxon>
        <taxon>Thermoleophilia</taxon>
        <taxon>Solirubrobacterales</taxon>
        <taxon>Paraconexibacteraceae</taxon>
        <taxon>Paraconexibacter</taxon>
    </lineage>
</organism>
<dbReference type="AlphaFoldDB" id="A0AAU7B1V3"/>
<dbReference type="InterPro" id="IPR009351">
    <property type="entry name" value="AlkZ-like"/>
</dbReference>
<dbReference type="PANTHER" id="PTHR38479">
    <property type="entry name" value="LMO0824 PROTEIN"/>
    <property type="match status" value="1"/>
</dbReference>
<protein>
    <recommendedName>
        <fullName evidence="2">Winged helix DNA-binding domain-containing protein</fullName>
    </recommendedName>
</protein>
<evidence type="ECO:0000313" key="1">
    <source>
        <dbReference type="EMBL" id="XAY07597.1"/>
    </source>
</evidence>
<dbReference type="PANTHER" id="PTHR38479:SF2">
    <property type="entry name" value="WINGED HELIX DNA-BINDING DOMAIN-CONTAINING PROTEIN"/>
    <property type="match status" value="1"/>
</dbReference>
<reference evidence="1" key="1">
    <citation type="submission" date="2022-12" db="EMBL/GenBank/DDBJ databases">
        <title>Paraconexibacter alkalitolerans sp. nov. and Baekduia alba sp. nov., isolated from soil and emended description of the genera Paraconexibacter (Chun et al., 2020) and Baekduia (An et al., 2020).</title>
        <authorList>
            <person name="Vieira S."/>
            <person name="Huber K.J."/>
            <person name="Geppert A."/>
            <person name="Wolf J."/>
            <person name="Neumann-Schaal M."/>
            <person name="Muesken M."/>
            <person name="Overmann J."/>
        </authorList>
    </citation>
    <scope>NUCLEOTIDE SEQUENCE</scope>
    <source>
        <strain evidence="1">AEG42_29</strain>
    </source>
</reference>